<dbReference type="RefSeq" id="WP_113266648.1">
    <property type="nucleotide sequence ID" value="NZ_QDFR01000001.1"/>
</dbReference>
<dbReference type="Proteomes" id="UP000244335">
    <property type="component" value="Unassembled WGS sequence"/>
</dbReference>
<sequence>MSDNIQTIRSLYAAAEGHSLDLEGFLSCFSEDAYVRNVPTGTDFRGPDIALVASGMADAFPDIHREIFDLYAMNDLVVVELAIRGTQDGPLVTPEGTVSASGKTIDVPCCDVFRLKEGKVTSFHCYNAASIMMQQLGLAGSKP</sequence>
<dbReference type="InterPro" id="IPR032710">
    <property type="entry name" value="NTF2-like_dom_sf"/>
</dbReference>
<keyword evidence="2" id="KW-0413">Isomerase</keyword>
<dbReference type="AlphaFoldDB" id="A0AA92HB68"/>
<dbReference type="Gene3D" id="3.10.450.50">
    <property type="match status" value="1"/>
</dbReference>
<dbReference type="Pfam" id="PF12680">
    <property type="entry name" value="SnoaL_2"/>
    <property type="match status" value="1"/>
</dbReference>
<dbReference type="SUPFAM" id="SSF54427">
    <property type="entry name" value="NTF2-like"/>
    <property type="match status" value="1"/>
</dbReference>
<evidence type="ECO:0000313" key="2">
    <source>
        <dbReference type="EMBL" id="PVE57231.1"/>
    </source>
</evidence>
<dbReference type="EMBL" id="QDFR01000001">
    <property type="protein sequence ID" value="PVE57231.1"/>
    <property type="molecule type" value="Genomic_DNA"/>
</dbReference>
<evidence type="ECO:0000313" key="3">
    <source>
        <dbReference type="Proteomes" id="UP000244335"/>
    </source>
</evidence>
<name>A0AA92HB68_RHIRH</name>
<gene>
    <name evidence="2" type="ORF">DC430_05790</name>
</gene>
<dbReference type="InterPro" id="IPR037401">
    <property type="entry name" value="SnoaL-like"/>
</dbReference>
<protein>
    <submittedName>
        <fullName evidence="2">Ketosteroid isomerase</fullName>
    </submittedName>
</protein>
<proteinExistence type="predicted"/>
<reference evidence="2 3" key="1">
    <citation type="submission" date="2018-04" db="EMBL/GenBank/DDBJ databases">
        <authorList>
            <person name="Hagen T."/>
        </authorList>
    </citation>
    <scope>NUCLEOTIDE SEQUENCE [LARGE SCALE GENOMIC DNA]</scope>
    <source>
        <strain evidence="2 3">TPD7009</strain>
    </source>
</reference>
<organism evidence="2 3">
    <name type="scientific">Rhizobium rhizogenes</name>
    <name type="common">Agrobacterium rhizogenes</name>
    <dbReference type="NCBI Taxonomy" id="359"/>
    <lineage>
        <taxon>Bacteria</taxon>
        <taxon>Pseudomonadati</taxon>
        <taxon>Pseudomonadota</taxon>
        <taxon>Alphaproteobacteria</taxon>
        <taxon>Hyphomicrobiales</taxon>
        <taxon>Rhizobiaceae</taxon>
        <taxon>Rhizobium/Agrobacterium group</taxon>
        <taxon>Rhizobium</taxon>
    </lineage>
</organism>
<evidence type="ECO:0000259" key="1">
    <source>
        <dbReference type="Pfam" id="PF12680"/>
    </source>
</evidence>
<dbReference type="GO" id="GO:0016853">
    <property type="term" value="F:isomerase activity"/>
    <property type="evidence" value="ECO:0007669"/>
    <property type="project" value="UniProtKB-KW"/>
</dbReference>
<feature type="domain" description="SnoaL-like" evidence="1">
    <location>
        <begin position="9"/>
        <end position="122"/>
    </location>
</feature>
<comment type="caution">
    <text evidence="2">The sequence shown here is derived from an EMBL/GenBank/DDBJ whole genome shotgun (WGS) entry which is preliminary data.</text>
</comment>
<accession>A0AA92HB68</accession>